<gene>
    <name evidence="3" type="ORF">UW53_C0015G0005</name>
</gene>
<dbReference type="Proteomes" id="UP000034087">
    <property type="component" value="Unassembled WGS sequence"/>
</dbReference>
<proteinExistence type="inferred from homology"/>
<dbReference type="InterPro" id="IPR001753">
    <property type="entry name" value="Enoyl-CoA_hydra/iso"/>
</dbReference>
<organism evidence="3 4">
    <name type="scientific">Candidatus Giovannonibacteria bacterium GW2011_GWA1_44_25</name>
    <dbReference type="NCBI Taxonomy" id="1618645"/>
    <lineage>
        <taxon>Bacteria</taxon>
        <taxon>Candidatus Giovannoniibacteriota</taxon>
    </lineage>
</organism>
<dbReference type="PROSITE" id="PS00166">
    <property type="entry name" value="ENOYL_COA_HYDRATASE"/>
    <property type="match status" value="1"/>
</dbReference>
<dbReference type="Pfam" id="PF00378">
    <property type="entry name" value="ECH_1"/>
    <property type="match status" value="1"/>
</dbReference>
<reference evidence="3 4" key="1">
    <citation type="journal article" date="2015" name="Nature">
        <title>rRNA introns, odd ribosomes, and small enigmatic genomes across a large radiation of phyla.</title>
        <authorList>
            <person name="Brown C.T."/>
            <person name="Hug L.A."/>
            <person name="Thomas B.C."/>
            <person name="Sharon I."/>
            <person name="Castelle C.J."/>
            <person name="Singh A."/>
            <person name="Wilkins M.J."/>
            <person name="Williams K.H."/>
            <person name="Banfield J.F."/>
        </authorList>
    </citation>
    <scope>NUCLEOTIDE SEQUENCE [LARGE SCALE GENOMIC DNA]</scope>
</reference>
<evidence type="ECO:0000256" key="1">
    <source>
        <dbReference type="ARBA" id="ARBA00005254"/>
    </source>
</evidence>
<name>A0A0G1KSJ5_9BACT</name>
<dbReference type="InterPro" id="IPR029045">
    <property type="entry name" value="ClpP/crotonase-like_dom_sf"/>
</dbReference>
<evidence type="ECO:0000313" key="3">
    <source>
        <dbReference type="EMBL" id="KKT59322.1"/>
    </source>
</evidence>
<protein>
    <submittedName>
        <fullName evidence="3">3-hydroxybutyryl-CoA dehydratase</fullName>
    </submittedName>
</protein>
<dbReference type="AlphaFoldDB" id="A0A0G1KSJ5"/>
<dbReference type="GO" id="GO:0003824">
    <property type="term" value="F:catalytic activity"/>
    <property type="evidence" value="ECO:0007669"/>
    <property type="project" value="InterPro"/>
</dbReference>
<dbReference type="EMBL" id="LCIR01000015">
    <property type="protein sequence ID" value="KKT59322.1"/>
    <property type="molecule type" value="Genomic_DNA"/>
</dbReference>
<dbReference type="Gene3D" id="3.90.226.10">
    <property type="entry name" value="2-enoyl-CoA Hydratase, Chain A, domain 1"/>
    <property type="match status" value="1"/>
</dbReference>
<comment type="caution">
    <text evidence="3">The sequence shown here is derived from an EMBL/GenBank/DDBJ whole genome shotgun (WGS) entry which is preliminary data.</text>
</comment>
<accession>A0A0G1KSJ5</accession>
<dbReference type="CDD" id="cd06558">
    <property type="entry name" value="crotonase-like"/>
    <property type="match status" value="1"/>
</dbReference>
<evidence type="ECO:0000256" key="2">
    <source>
        <dbReference type="RuleBase" id="RU003707"/>
    </source>
</evidence>
<evidence type="ECO:0000313" key="4">
    <source>
        <dbReference type="Proteomes" id="UP000034087"/>
    </source>
</evidence>
<dbReference type="InterPro" id="IPR018376">
    <property type="entry name" value="Enoyl-CoA_hyd/isom_CS"/>
</dbReference>
<dbReference type="PANTHER" id="PTHR11941">
    <property type="entry name" value="ENOYL-COA HYDRATASE-RELATED"/>
    <property type="match status" value="1"/>
</dbReference>
<dbReference type="PANTHER" id="PTHR11941:SF54">
    <property type="entry name" value="ENOYL-COA HYDRATASE, MITOCHONDRIAL"/>
    <property type="match status" value="1"/>
</dbReference>
<comment type="similarity">
    <text evidence="1 2">Belongs to the enoyl-CoA hydratase/isomerase family.</text>
</comment>
<dbReference type="GO" id="GO:0006635">
    <property type="term" value="P:fatty acid beta-oxidation"/>
    <property type="evidence" value="ECO:0007669"/>
    <property type="project" value="TreeGrafter"/>
</dbReference>
<sequence length="250" mass="28188">MPKENLKIATLTIGNFKPVTLTKGLQQINTLDADLFVEIDRHLDEIEKAGGVKVVVFTGINPQGFYPVFCDGIDLTFLAKLKFLDFGEDMRREVENHRTGIRVLNRIAKMNQYFVARINGHCIGGGLEFALGCDYLISVPNVLIGFPEGKYGLLPGWNGLQSLANKIGKDKTLELYFEGFFEQSGKHPFRNGIVKAEEALALGIVDEIVPSLEEMDLRITEISNEFTNGKRYRRSKPELRAYKMMPEKEI</sequence>
<dbReference type="SUPFAM" id="SSF52096">
    <property type="entry name" value="ClpP/crotonase"/>
    <property type="match status" value="1"/>
</dbReference>